<evidence type="ECO:0000313" key="8">
    <source>
        <dbReference type="Proteomes" id="UP000652761"/>
    </source>
</evidence>
<dbReference type="PANTHER" id="PTHR46230:SF3">
    <property type="entry name" value="SUFE-LIKE PROTEIN 1, CHLOROPLASTIC_MITOCHONDRIAL"/>
    <property type="match status" value="1"/>
</dbReference>
<dbReference type="Gene3D" id="3.90.1010.10">
    <property type="match status" value="1"/>
</dbReference>
<dbReference type="InterPro" id="IPR036065">
    <property type="entry name" value="BolA-like_sf"/>
</dbReference>
<dbReference type="Pfam" id="PF02657">
    <property type="entry name" value="SufE"/>
    <property type="match status" value="1"/>
</dbReference>
<feature type="compositionally biased region" description="Basic and acidic residues" evidence="5">
    <location>
        <begin position="263"/>
        <end position="275"/>
    </location>
</feature>
<comment type="subcellular location">
    <subcellularLocation>
        <location evidence="1">Plastid</location>
        <location evidence="1">Chloroplast</location>
    </subcellularLocation>
</comment>
<dbReference type="OrthoDB" id="411584at2759"/>
<dbReference type="GO" id="GO:0016226">
    <property type="term" value="P:iron-sulfur cluster assembly"/>
    <property type="evidence" value="ECO:0007669"/>
    <property type="project" value="TreeGrafter"/>
</dbReference>
<comment type="caution">
    <text evidence="7">The sequence shown here is derived from an EMBL/GenBank/DDBJ whole genome shotgun (WGS) entry which is preliminary data.</text>
</comment>
<feature type="region of interest" description="Disordered" evidence="5">
    <location>
        <begin position="14"/>
        <end position="34"/>
    </location>
</feature>
<evidence type="ECO:0000313" key="7">
    <source>
        <dbReference type="EMBL" id="MQL93748.1"/>
    </source>
</evidence>
<feature type="region of interest" description="Disordered" evidence="5">
    <location>
        <begin position="60"/>
        <end position="80"/>
    </location>
</feature>
<dbReference type="InterPro" id="IPR002634">
    <property type="entry name" value="BolA"/>
</dbReference>
<organism evidence="7 8">
    <name type="scientific">Colocasia esculenta</name>
    <name type="common">Wild taro</name>
    <name type="synonym">Arum esculentum</name>
    <dbReference type="NCBI Taxonomy" id="4460"/>
    <lineage>
        <taxon>Eukaryota</taxon>
        <taxon>Viridiplantae</taxon>
        <taxon>Streptophyta</taxon>
        <taxon>Embryophyta</taxon>
        <taxon>Tracheophyta</taxon>
        <taxon>Spermatophyta</taxon>
        <taxon>Magnoliopsida</taxon>
        <taxon>Liliopsida</taxon>
        <taxon>Araceae</taxon>
        <taxon>Aroideae</taxon>
        <taxon>Colocasieae</taxon>
        <taxon>Colocasia</taxon>
    </lineage>
</organism>
<evidence type="ECO:0000256" key="3">
    <source>
        <dbReference type="ARBA" id="ARBA00022640"/>
    </source>
</evidence>
<evidence type="ECO:0000256" key="1">
    <source>
        <dbReference type="ARBA" id="ARBA00004229"/>
    </source>
</evidence>
<dbReference type="Gene3D" id="3.30.300.90">
    <property type="entry name" value="BolA-like"/>
    <property type="match status" value="1"/>
</dbReference>
<dbReference type="EMBL" id="NMUH01001593">
    <property type="protein sequence ID" value="MQL93748.1"/>
    <property type="molecule type" value="Genomic_DNA"/>
</dbReference>
<keyword evidence="2" id="KW-0150">Chloroplast</keyword>
<dbReference type="FunFam" id="3.30.300.90:FF:000004">
    <property type="entry name" value="SufE-like protein, chloroplastic"/>
    <property type="match status" value="1"/>
</dbReference>
<keyword evidence="3" id="KW-0934">Plastid</keyword>
<name>A0A843VBT5_COLES</name>
<evidence type="ECO:0000256" key="5">
    <source>
        <dbReference type="SAM" id="MobiDB-lite"/>
    </source>
</evidence>
<evidence type="ECO:0000256" key="2">
    <source>
        <dbReference type="ARBA" id="ARBA00022528"/>
    </source>
</evidence>
<sequence length="399" mass="42800">LSCSPRPTHPCLPFLLTSASSPPPRPPSALTTPRRPLFLLPTPLSLLLFSPISFQRLSRPKLPPPRSINSQDQRRQEELSPQAAAAVDLALLPRNLRDIVSLFRSVSDPKAKYQKLLHYGGRLPPLDPRYKTEEHRVRGCVSQVWVRAFSDPADAAAVRFEAGSDSVLTKGLAALLVLGLSGSPALAIARVPADFVHLLGLRLSLTPSRNNGFLNVLKLMRHKALQLMAGNTEVGGVLDDKGSILGETGGKDSAMDITSVEKDSLLGERGGEGSRGDSVASDVSDGEGVNFGLKGDPPSGSGGGSGSRAARIRERLEGQLRPAALELEDVSYQHAGHAGIRGNNSGETHFNVRIVSEEFEGKSLVKRHRLVYDLLQEELQTGLHALSIVAKTPSEVGMK</sequence>
<keyword evidence="4" id="KW-0809">Transit peptide</keyword>
<evidence type="ECO:0000256" key="4">
    <source>
        <dbReference type="ARBA" id="ARBA00022946"/>
    </source>
</evidence>
<accession>A0A843VBT5</accession>
<reference evidence="7" key="1">
    <citation type="submission" date="2017-07" db="EMBL/GenBank/DDBJ databases">
        <title>Taro Niue Genome Assembly and Annotation.</title>
        <authorList>
            <person name="Atibalentja N."/>
            <person name="Keating K."/>
            <person name="Fields C.J."/>
        </authorList>
    </citation>
    <scope>NUCLEOTIDE SEQUENCE</scope>
    <source>
        <strain evidence="7">Niue_2</strain>
        <tissue evidence="7">Leaf</tissue>
    </source>
</reference>
<dbReference type="Pfam" id="PF01722">
    <property type="entry name" value="BolA"/>
    <property type="match status" value="1"/>
</dbReference>
<gene>
    <name evidence="7" type="ORF">Taro_026394</name>
</gene>
<proteinExistence type="predicted"/>
<evidence type="ECO:0000259" key="6">
    <source>
        <dbReference type="Pfam" id="PF02657"/>
    </source>
</evidence>
<dbReference type="Proteomes" id="UP000652761">
    <property type="component" value="Unassembled WGS sequence"/>
</dbReference>
<feature type="domain" description="Fe-S metabolism associated" evidence="6">
    <location>
        <begin position="102"/>
        <end position="222"/>
    </location>
</feature>
<dbReference type="PANTHER" id="PTHR46230">
    <property type="match status" value="1"/>
</dbReference>
<protein>
    <recommendedName>
        <fullName evidence="6">Fe-S metabolism associated domain-containing protein</fullName>
    </recommendedName>
</protein>
<dbReference type="AlphaFoldDB" id="A0A843VBT5"/>
<dbReference type="InterPro" id="IPR003808">
    <property type="entry name" value="Fe-S_metab-assoc_dom"/>
</dbReference>
<feature type="region of interest" description="Disordered" evidence="5">
    <location>
        <begin position="263"/>
        <end position="309"/>
    </location>
</feature>
<feature type="non-terminal residue" evidence="7">
    <location>
        <position position="1"/>
    </location>
</feature>
<dbReference type="SUPFAM" id="SSF82649">
    <property type="entry name" value="SufE/NifU"/>
    <property type="match status" value="1"/>
</dbReference>
<dbReference type="SUPFAM" id="SSF82657">
    <property type="entry name" value="BolA-like"/>
    <property type="match status" value="1"/>
</dbReference>
<dbReference type="GO" id="GO:0009507">
    <property type="term" value="C:chloroplast"/>
    <property type="evidence" value="ECO:0007669"/>
    <property type="project" value="UniProtKB-SubCell"/>
</dbReference>
<keyword evidence="8" id="KW-1185">Reference proteome</keyword>